<organism evidence="2 3">
    <name type="scientific">Tothia fuscella</name>
    <dbReference type="NCBI Taxonomy" id="1048955"/>
    <lineage>
        <taxon>Eukaryota</taxon>
        <taxon>Fungi</taxon>
        <taxon>Dikarya</taxon>
        <taxon>Ascomycota</taxon>
        <taxon>Pezizomycotina</taxon>
        <taxon>Dothideomycetes</taxon>
        <taxon>Pleosporomycetidae</taxon>
        <taxon>Venturiales</taxon>
        <taxon>Cylindrosympodiaceae</taxon>
        <taxon>Tothia</taxon>
    </lineage>
</organism>
<name>A0A9P4P397_9PEZI</name>
<comment type="caution">
    <text evidence="2">The sequence shown here is derived from an EMBL/GenBank/DDBJ whole genome shotgun (WGS) entry which is preliminary data.</text>
</comment>
<protein>
    <submittedName>
        <fullName evidence="2">Uncharacterized protein</fullName>
    </submittedName>
</protein>
<keyword evidence="3" id="KW-1185">Reference proteome</keyword>
<accession>A0A9P4P397</accession>
<feature type="region of interest" description="Disordered" evidence="1">
    <location>
        <begin position="247"/>
        <end position="283"/>
    </location>
</feature>
<dbReference type="AlphaFoldDB" id="A0A9P4P397"/>
<dbReference type="Proteomes" id="UP000800235">
    <property type="component" value="Unassembled WGS sequence"/>
</dbReference>
<dbReference type="EMBL" id="MU007012">
    <property type="protein sequence ID" value="KAF2435854.1"/>
    <property type="molecule type" value="Genomic_DNA"/>
</dbReference>
<feature type="compositionally biased region" description="Polar residues" evidence="1">
    <location>
        <begin position="265"/>
        <end position="283"/>
    </location>
</feature>
<gene>
    <name evidence="2" type="ORF">EJ08DRAFT_656211</name>
</gene>
<feature type="region of interest" description="Disordered" evidence="1">
    <location>
        <begin position="341"/>
        <end position="391"/>
    </location>
</feature>
<feature type="compositionally biased region" description="Polar residues" evidence="1">
    <location>
        <begin position="74"/>
        <end position="92"/>
    </location>
</feature>
<feature type="region of interest" description="Disordered" evidence="1">
    <location>
        <begin position="131"/>
        <end position="164"/>
    </location>
</feature>
<evidence type="ECO:0000256" key="1">
    <source>
        <dbReference type="SAM" id="MobiDB-lite"/>
    </source>
</evidence>
<evidence type="ECO:0000313" key="3">
    <source>
        <dbReference type="Proteomes" id="UP000800235"/>
    </source>
</evidence>
<evidence type="ECO:0000313" key="2">
    <source>
        <dbReference type="EMBL" id="KAF2435854.1"/>
    </source>
</evidence>
<reference evidence="2" key="1">
    <citation type="journal article" date="2020" name="Stud. Mycol.">
        <title>101 Dothideomycetes genomes: a test case for predicting lifestyles and emergence of pathogens.</title>
        <authorList>
            <person name="Haridas S."/>
            <person name="Albert R."/>
            <person name="Binder M."/>
            <person name="Bloem J."/>
            <person name="Labutti K."/>
            <person name="Salamov A."/>
            <person name="Andreopoulos B."/>
            <person name="Baker S."/>
            <person name="Barry K."/>
            <person name="Bills G."/>
            <person name="Bluhm B."/>
            <person name="Cannon C."/>
            <person name="Castanera R."/>
            <person name="Culley D."/>
            <person name="Daum C."/>
            <person name="Ezra D."/>
            <person name="Gonzalez J."/>
            <person name="Henrissat B."/>
            <person name="Kuo A."/>
            <person name="Liang C."/>
            <person name="Lipzen A."/>
            <person name="Lutzoni F."/>
            <person name="Magnuson J."/>
            <person name="Mondo S."/>
            <person name="Nolan M."/>
            <person name="Ohm R."/>
            <person name="Pangilinan J."/>
            <person name="Park H.-J."/>
            <person name="Ramirez L."/>
            <person name="Alfaro M."/>
            <person name="Sun H."/>
            <person name="Tritt A."/>
            <person name="Yoshinaga Y."/>
            <person name="Zwiers L.-H."/>
            <person name="Turgeon B."/>
            <person name="Goodwin S."/>
            <person name="Spatafora J."/>
            <person name="Crous P."/>
            <person name="Grigoriev I."/>
        </authorList>
    </citation>
    <scope>NUCLEOTIDE SEQUENCE</scope>
    <source>
        <strain evidence="2">CBS 130266</strain>
    </source>
</reference>
<sequence>MENHDGFGGRSPGNLERLALELPSEDDHSSTWSIGSNQAEDEDEDEALIAGPEVKKKRTAYGGLSQRHRHAFNVSGSSFTAQRSARSSMGSTRNEEGKASLDEVDVGNSSSARKAIFPKIGLRSSSLGALKTSSMRDSRNGRKLSFRNPQVPNTITEKDTRSASASSSLGVANFINTREESLRPVNDENLVLTPEENVRNEEKVEENMNKVCRRGSITGDESSELAPDDSISQLGKKELLTDVQASTFEPGEQGNTGAHVDDTSITRNGPSENRAASITPNLPLFSTNPYFRDLYRNNQSSRTVPTQNQDDKSYSQATITSSALFGSPRQVQDWDNITTQDRTVSETSSTSSSSSSFHSAPEFGEDWPLRDQSSPSRLEFGKGSPSINDTGPAHLVTGILGFFARRLWMKDAQQRNHETEEYTHAVKESGKTLPFGLDETAIVTSSSDGAQSSRRLQGLFVRLFEQPPPQDLVQALWLELPMIDRIDALAFHIEKTLAEAMDQVAEDGREDHTNEASRNHAHMRWQRIADIKVNVGVLLEQMRGLAPDESLVTKSEGKERRQ</sequence>
<feature type="region of interest" description="Disordered" evidence="1">
    <location>
        <begin position="1"/>
        <end position="108"/>
    </location>
</feature>
<proteinExistence type="predicted"/>
<feature type="compositionally biased region" description="Low complexity" evidence="1">
    <location>
        <begin position="345"/>
        <end position="356"/>
    </location>
</feature>